<dbReference type="EMBL" id="SUTG01000089">
    <property type="protein sequence ID" value="MBE6513399.1"/>
    <property type="molecule type" value="Genomic_DNA"/>
</dbReference>
<organism evidence="2 3">
    <name type="scientific">Methanobrevibacter olleyae</name>
    <dbReference type="NCBI Taxonomy" id="294671"/>
    <lineage>
        <taxon>Archaea</taxon>
        <taxon>Methanobacteriati</taxon>
        <taxon>Methanobacteriota</taxon>
        <taxon>Methanomada group</taxon>
        <taxon>Methanobacteria</taxon>
        <taxon>Methanobacteriales</taxon>
        <taxon>Methanobacteriaceae</taxon>
        <taxon>Methanobrevibacter</taxon>
    </lineage>
</organism>
<feature type="compositionally biased region" description="Basic residues" evidence="1">
    <location>
        <begin position="114"/>
        <end position="126"/>
    </location>
</feature>
<evidence type="ECO:0000256" key="1">
    <source>
        <dbReference type="SAM" id="MobiDB-lite"/>
    </source>
</evidence>
<name>A0A8T3W0A8_METOL</name>
<reference evidence="2" key="1">
    <citation type="submission" date="2019-04" db="EMBL/GenBank/DDBJ databases">
        <title>Evolution of Biomass-Degrading Anaerobic Consortia Revealed by Metagenomics.</title>
        <authorList>
            <person name="Peng X."/>
        </authorList>
    </citation>
    <scope>NUCLEOTIDE SEQUENCE</scope>
    <source>
        <strain evidence="2">SIG14</strain>
    </source>
</reference>
<dbReference type="AlphaFoldDB" id="A0A8T3W0A8"/>
<feature type="region of interest" description="Disordered" evidence="1">
    <location>
        <begin position="114"/>
        <end position="135"/>
    </location>
</feature>
<evidence type="ECO:0000313" key="2">
    <source>
        <dbReference type="EMBL" id="MBE6513399.1"/>
    </source>
</evidence>
<gene>
    <name evidence="2" type="ORF">E7Z75_09735</name>
</gene>
<comment type="caution">
    <text evidence="2">The sequence shown here is derived from an EMBL/GenBank/DDBJ whole genome shotgun (WGS) entry which is preliminary data.</text>
</comment>
<dbReference type="Proteomes" id="UP000732619">
    <property type="component" value="Unassembled WGS sequence"/>
</dbReference>
<protein>
    <submittedName>
        <fullName evidence="2">Uncharacterized protein</fullName>
    </submittedName>
</protein>
<evidence type="ECO:0000313" key="3">
    <source>
        <dbReference type="Proteomes" id="UP000732619"/>
    </source>
</evidence>
<sequence>MVNYYLTEMNTTKLENKLLKFIYKQQLNSMLVNGVTTKIVAMMYNKGIDYYYSDVLASAVNVPIKFVDGIYCNNQSQYYNDPLSKLLSKTDYKGTPDEAKAFEKEVNNILETRKKIHTKKNNKNTKRATYGNNKK</sequence>
<proteinExistence type="predicted"/>
<accession>A0A8T3W0A8</accession>